<dbReference type="RefSeq" id="WP_196295748.1">
    <property type="nucleotide sequence ID" value="NZ_JADQDM010000028.1"/>
</dbReference>
<proteinExistence type="predicted"/>
<protein>
    <submittedName>
        <fullName evidence="1">Uncharacterized protein</fullName>
    </submittedName>
</protein>
<evidence type="ECO:0000313" key="1">
    <source>
        <dbReference type="EMBL" id="MBF9224329.1"/>
    </source>
</evidence>
<organism evidence="1 2">
    <name type="scientific">Hymenobacter ruricola</name>
    <dbReference type="NCBI Taxonomy" id="2791023"/>
    <lineage>
        <taxon>Bacteria</taxon>
        <taxon>Pseudomonadati</taxon>
        <taxon>Bacteroidota</taxon>
        <taxon>Cytophagia</taxon>
        <taxon>Cytophagales</taxon>
        <taxon>Hymenobacteraceae</taxon>
        <taxon>Hymenobacter</taxon>
    </lineage>
</organism>
<gene>
    <name evidence="1" type="ORF">I2H31_24720</name>
</gene>
<comment type="caution">
    <text evidence="1">The sequence shown here is derived from an EMBL/GenBank/DDBJ whole genome shotgun (WGS) entry which is preliminary data.</text>
</comment>
<dbReference type="EMBL" id="JADQDM010000028">
    <property type="protein sequence ID" value="MBF9224329.1"/>
    <property type="molecule type" value="Genomic_DNA"/>
</dbReference>
<sequence>MVQKRAKEAKAEKQAVAKKDRTSWLSLIDAGVLQPGEELELIKLPKALLLQVPAEARLAQLLVAPKGQVRWLKDGQVDSISRLCAVICAEFAPGTIPPKYPFDGPAYWAQRGTKVTLADLARNLPAEETPGL</sequence>
<dbReference type="Proteomes" id="UP000618931">
    <property type="component" value="Unassembled WGS sequence"/>
</dbReference>
<reference evidence="1 2" key="1">
    <citation type="submission" date="2020-11" db="EMBL/GenBank/DDBJ databases">
        <authorList>
            <person name="Kim M.K."/>
        </authorList>
    </citation>
    <scope>NUCLEOTIDE SEQUENCE [LARGE SCALE GENOMIC DNA]</scope>
    <source>
        <strain evidence="1 2">BT662</strain>
    </source>
</reference>
<accession>A0ABS0IBN5</accession>
<evidence type="ECO:0000313" key="2">
    <source>
        <dbReference type="Proteomes" id="UP000618931"/>
    </source>
</evidence>
<name>A0ABS0IBN5_9BACT</name>
<keyword evidence="2" id="KW-1185">Reference proteome</keyword>